<feature type="region of interest" description="Disordered" evidence="1">
    <location>
        <begin position="1"/>
        <end position="30"/>
    </location>
</feature>
<sequence length="204" mass="22975">MLNPPSNNRDLLTVSYQAKEPTVAEVDPGLKEESLELKKEEGQSKEAKQKAEAEKKAWEYEEGYWNSLQRLVNEENGKRDEEEVVQALEQISEFLESALEAHSMEGGGEDKNTLKKSRPRRSGGKRDREEIFEQLARLSTQARDKLGSQDEWGVAKILDSVSSGDGQVLSSRQLRYALGNFMGCGDRMWMGWSGGGCDKWRSDA</sequence>
<evidence type="ECO:0000313" key="2">
    <source>
        <dbReference type="EMBL" id="GCE63155.1"/>
    </source>
</evidence>
<feature type="compositionally biased region" description="Basic residues" evidence="1">
    <location>
        <begin position="114"/>
        <end position="123"/>
    </location>
</feature>
<feature type="region of interest" description="Disordered" evidence="1">
    <location>
        <begin position="98"/>
        <end position="129"/>
    </location>
</feature>
<evidence type="ECO:0000313" key="3">
    <source>
        <dbReference type="Proteomes" id="UP000324831"/>
    </source>
</evidence>
<dbReference type="AlphaFoldDB" id="A0A478FSV1"/>
<comment type="caution">
    <text evidence="2">The sequence shown here is derived from an EMBL/GenBank/DDBJ whole genome shotgun (WGS) entry which is preliminary data.</text>
</comment>
<dbReference type="EMBL" id="BIMN01000001">
    <property type="protein sequence ID" value="GCE63155.1"/>
    <property type="molecule type" value="Genomic_DNA"/>
</dbReference>
<protein>
    <submittedName>
        <fullName evidence="2">Uncharacterized protein</fullName>
    </submittedName>
</protein>
<dbReference type="Proteomes" id="UP000324831">
    <property type="component" value="Unassembled WGS sequence"/>
</dbReference>
<gene>
    <name evidence="2" type="ORF">MHSWG343_01330</name>
</gene>
<organism evidence="2 3">
    <name type="scientific">Candidatus Mycoplasma haematohominis</name>
    <dbReference type="NCBI Taxonomy" id="1494318"/>
    <lineage>
        <taxon>Bacteria</taxon>
        <taxon>Bacillati</taxon>
        <taxon>Mycoplasmatota</taxon>
        <taxon>Mollicutes</taxon>
        <taxon>Mycoplasmataceae</taxon>
        <taxon>Mycoplasma</taxon>
    </lineage>
</organism>
<evidence type="ECO:0000256" key="1">
    <source>
        <dbReference type="SAM" id="MobiDB-lite"/>
    </source>
</evidence>
<proteinExistence type="predicted"/>
<reference evidence="2 3" key="1">
    <citation type="submission" date="2019-01" db="EMBL/GenBank/DDBJ databases">
        <title>Draft genome sequences of Candidatus Mycoplasma haemohominis SWG34-3 identified from a patient with pyrexia, anemia and liver dysfunction.</title>
        <authorList>
            <person name="Sekizuka T."/>
            <person name="Hattori N."/>
            <person name="Katano H."/>
            <person name="Takuma T."/>
            <person name="Ito T."/>
            <person name="Arai N."/>
            <person name="Yanai R."/>
            <person name="Ishii S."/>
            <person name="Miura Y."/>
            <person name="Tokunaga T."/>
            <person name="Watanabe H."/>
            <person name="Nomura N."/>
            <person name="Eguchi J."/>
            <person name="Arai T."/>
            <person name="Hasegawa H."/>
            <person name="Nakamaki T."/>
            <person name="Wakita T."/>
            <person name="Niki Y."/>
            <person name="Kuroda M."/>
        </authorList>
    </citation>
    <scope>NUCLEOTIDE SEQUENCE [LARGE SCALE GENOMIC DNA]</scope>
    <source>
        <strain evidence="2">SWG34-3</strain>
    </source>
</reference>
<feature type="compositionally biased region" description="Polar residues" evidence="1">
    <location>
        <begin position="1"/>
        <end position="16"/>
    </location>
</feature>
<name>A0A478FSV1_9MOLU</name>
<accession>A0A478FSV1</accession>
<dbReference type="RefSeq" id="WP_216082755.1">
    <property type="nucleotide sequence ID" value="NZ_CACTIB010000008.1"/>
</dbReference>